<dbReference type="InterPro" id="IPR051599">
    <property type="entry name" value="Cell_Envelope_Assoc"/>
</dbReference>
<sequence>MIAGRLIYLNKTIRYILGVLFIWVAVHVLITTFDGLNDKTEIADAAVVLGNKVELDGTPSPRLQGRLDKAVELYEKGYFNYVIVSGGTGKEGFDEALVMKDYLVKNEIPDDKVILDQEGYNSMMTAKNTKIIMDHMDLESVTVISQFYHITRTKLAFRKVGFEQVYSAHAEYFDFRDIYSIAREFAGYYKYLFMKV</sequence>
<dbReference type="eggNOG" id="COG1434">
    <property type="taxonomic scope" value="Bacteria"/>
</dbReference>
<keyword evidence="1" id="KW-0812">Transmembrane</keyword>
<reference evidence="4" key="1">
    <citation type="journal article" date="2016" name="Genome Announc.">
        <title>Complete genome sequence of Alkaliphilus metalliredigens strain QYMF, an alkaliphilic and metal-reducing bacterium isolated from borax-contaminated leachate ponds.</title>
        <authorList>
            <person name="Hwang C."/>
            <person name="Copeland A."/>
            <person name="Lucas S."/>
            <person name="Lapidus A."/>
            <person name="Barry K."/>
            <person name="Detter J.C."/>
            <person name="Glavina Del Rio T."/>
            <person name="Hammon N."/>
            <person name="Israni S."/>
            <person name="Dalin E."/>
            <person name="Tice H."/>
            <person name="Pitluck S."/>
            <person name="Chertkov O."/>
            <person name="Brettin T."/>
            <person name="Bruce D."/>
            <person name="Han C."/>
            <person name="Schmutz J."/>
            <person name="Larimer F."/>
            <person name="Land M.L."/>
            <person name="Hauser L."/>
            <person name="Kyrpides N."/>
            <person name="Mikhailova N."/>
            <person name="Ye Q."/>
            <person name="Zhou J."/>
            <person name="Richardson P."/>
            <person name="Fields M.W."/>
        </authorList>
    </citation>
    <scope>NUCLEOTIDE SEQUENCE [LARGE SCALE GENOMIC DNA]</scope>
    <source>
        <strain evidence="4">QYMF</strain>
    </source>
</reference>
<dbReference type="EMBL" id="CP000724">
    <property type="protein sequence ID" value="ABR47856.1"/>
    <property type="molecule type" value="Genomic_DNA"/>
</dbReference>
<accession>A6TNT8</accession>
<dbReference type="OrthoDB" id="9782395at2"/>
<feature type="transmembrane region" description="Helical" evidence="1">
    <location>
        <begin position="12"/>
        <end position="30"/>
    </location>
</feature>
<dbReference type="AlphaFoldDB" id="A6TNT8"/>
<protein>
    <recommendedName>
        <fullName evidence="2">DUF218 domain-containing protein</fullName>
    </recommendedName>
</protein>
<keyword evidence="1" id="KW-0472">Membrane</keyword>
<feature type="domain" description="DUF218" evidence="2">
    <location>
        <begin position="44"/>
        <end position="174"/>
    </location>
</feature>
<name>A6TNT8_ALKMQ</name>
<gene>
    <name evidence="3" type="ordered locus">Amet_1679</name>
</gene>
<dbReference type="Gene3D" id="3.40.50.620">
    <property type="entry name" value="HUPs"/>
    <property type="match status" value="1"/>
</dbReference>
<dbReference type="Pfam" id="PF02698">
    <property type="entry name" value="DUF218"/>
    <property type="match status" value="1"/>
</dbReference>
<keyword evidence="1" id="KW-1133">Transmembrane helix</keyword>
<dbReference type="KEGG" id="amt:Amet_1679"/>
<dbReference type="STRING" id="293826.Amet_1679"/>
<dbReference type="Proteomes" id="UP000001572">
    <property type="component" value="Chromosome"/>
</dbReference>
<evidence type="ECO:0000313" key="4">
    <source>
        <dbReference type="Proteomes" id="UP000001572"/>
    </source>
</evidence>
<dbReference type="PANTHER" id="PTHR30336">
    <property type="entry name" value="INNER MEMBRANE PROTEIN, PROBABLE PERMEASE"/>
    <property type="match status" value="1"/>
</dbReference>
<dbReference type="InterPro" id="IPR003848">
    <property type="entry name" value="DUF218"/>
</dbReference>
<dbReference type="CDD" id="cd06259">
    <property type="entry name" value="YdcF-like"/>
    <property type="match status" value="1"/>
</dbReference>
<keyword evidence="4" id="KW-1185">Reference proteome</keyword>
<dbReference type="GO" id="GO:0005886">
    <property type="term" value="C:plasma membrane"/>
    <property type="evidence" value="ECO:0007669"/>
    <property type="project" value="TreeGrafter"/>
</dbReference>
<dbReference type="InterPro" id="IPR014729">
    <property type="entry name" value="Rossmann-like_a/b/a_fold"/>
</dbReference>
<evidence type="ECO:0000259" key="2">
    <source>
        <dbReference type="Pfam" id="PF02698"/>
    </source>
</evidence>
<dbReference type="HOGENOM" id="CLU_051474_3_1_9"/>
<proteinExistence type="predicted"/>
<evidence type="ECO:0000256" key="1">
    <source>
        <dbReference type="SAM" id="Phobius"/>
    </source>
</evidence>
<evidence type="ECO:0000313" key="3">
    <source>
        <dbReference type="EMBL" id="ABR47856.1"/>
    </source>
</evidence>
<dbReference type="PANTHER" id="PTHR30336:SF20">
    <property type="entry name" value="DUF218 DOMAIN-CONTAINING PROTEIN"/>
    <property type="match status" value="1"/>
</dbReference>
<organism evidence="3 4">
    <name type="scientific">Alkaliphilus metalliredigens (strain QYMF)</name>
    <dbReference type="NCBI Taxonomy" id="293826"/>
    <lineage>
        <taxon>Bacteria</taxon>
        <taxon>Bacillati</taxon>
        <taxon>Bacillota</taxon>
        <taxon>Clostridia</taxon>
        <taxon>Peptostreptococcales</taxon>
        <taxon>Natronincolaceae</taxon>
        <taxon>Alkaliphilus</taxon>
    </lineage>
</organism>